<dbReference type="InterPro" id="IPR036291">
    <property type="entry name" value="NAD(P)-bd_dom_sf"/>
</dbReference>
<organism evidence="3 4">
    <name type="scientific">Aliikangiella marina</name>
    <dbReference type="NCBI Taxonomy" id="1712262"/>
    <lineage>
        <taxon>Bacteria</taxon>
        <taxon>Pseudomonadati</taxon>
        <taxon>Pseudomonadota</taxon>
        <taxon>Gammaproteobacteria</taxon>
        <taxon>Oceanospirillales</taxon>
        <taxon>Pleioneaceae</taxon>
        <taxon>Aliikangiella</taxon>
    </lineage>
</organism>
<name>A0A545T8W2_9GAMM</name>
<dbReference type="NCBIfam" id="NF009093">
    <property type="entry name" value="PRK12429.1"/>
    <property type="match status" value="1"/>
</dbReference>
<keyword evidence="4" id="KW-1185">Reference proteome</keyword>
<dbReference type="SUPFAM" id="SSF51735">
    <property type="entry name" value="NAD(P)-binding Rossmann-fold domains"/>
    <property type="match status" value="1"/>
</dbReference>
<gene>
    <name evidence="3" type="ORF">FLL45_12315</name>
</gene>
<dbReference type="EMBL" id="VIKR01000003">
    <property type="protein sequence ID" value="TQV73651.1"/>
    <property type="molecule type" value="Genomic_DNA"/>
</dbReference>
<accession>A0A545T8W2</accession>
<dbReference type="PRINTS" id="PR00080">
    <property type="entry name" value="SDRFAMILY"/>
</dbReference>
<keyword evidence="3" id="KW-0560">Oxidoreductase</keyword>
<dbReference type="EC" id="1.1.1.30" evidence="3"/>
<dbReference type="PANTHER" id="PTHR42879">
    <property type="entry name" value="3-OXOACYL-(ACYL-CARRIER-PROTEIN) REDUCTASE"/>
    <property type="match status" value="1"/>
</dbReference>
<comment type="caution">
    <text evidence="3">The sequence shown here is derived from an EMBL/GenBank/DDBJ whole genome shotgun (WGS) entry which is preliminary data.</text>
</comment>
<dbReference type="FunFam" id="3.40.50.720:FF:000084">
    <property type="entry name" value="Short-chain dehydrogenase reductase"/>
    <property type="match status" value="1"/>
</dbReference>
<dbReference type="PRINTS" id="PR00081">
    <property type="entry name" value="GDHRDH"/>
</dbReference>
<reference evidence="3 4" key="1">
    <citation type="submission" date="2019-06" db="EMBL/GenBank/DDBJ databases">
        <title>Draft genome of Aliikangiella marina GYP-15.</title>
        <authorList>
            <person name="Wang G."/>
        </authorList>
    </citation>
    <scope>NUCLEOTIDE SEQUENCE [LARGE SCALE GENOMIC DNA]</scope>
    <source>
        <strain evidence="3 4">GYP-15</strain>
    </source>
</reference>
<dbReference type="InterPro" id="IPR011294">
    <property type="entry name" value="3-OHbutyrate_DH"/>
</dbReference>
<dbReference type="InterPro" id="IPR050259">
    <property type="entry name" value="SDR"/>
</dbReference>
<dbReference type="Proteomes" id="UP000317839">
    <property type="component" value="Unassembled WGS sequence"/>
</dbReference>
<protein>
    <submittedName>
        <fullName evidence="3">3-hydroxybutyrate dehydrogenase</fullName>
        <ecNumber evidence="3">1.1.1.30</ecNumber>
    </submittedName>
</protein>
<evidence type="ECO:0000256" key="2">
    <source>
        <dbReference type="RuleBase" id="RU000363"/>
    </source>
</evidence>
<evidence type="ECO:0000256" key="1">
    <source>
        <dbReference type="ARBA" id="ARBA00006484"/>
    </source>
</evidence>
<dbReference type="OrthoDB" id="9786435at2"/>
<comment type="similarity">
    <text evidence="1 2">Belongs to the short-chain dehydrogenases/reductases (SDR) family.</text>
</comment>
<proteinExistence type="inferred from homology"/>
<sequence length="252" mass="27334">MMRVLVTGAASGIGRGVAEFLASRGHHIIVTDINFTHAEVVAKVIGDKGQSAEAFALNVTSQAEVNRVAERLNGRIDVLINNAGVQHVESLENFPMDKWEFLTQVMLVGVARLTQAFLQGMKDNDYGRIINIGSIHALVASPYKTAYIAAKHGLLGFSKSLALEIADSNITVNTLCPAYVKTPLVEQQIASQAKEHGITEEEVINNIMLEPMPKKSFIEIEELAGTCEFLLSDYAKNITAQAIALDGGWTAR</sequence>
<dbReference type="Pfam" id="PF00106">
    <property type="entry name" value="adh_short"/>
    <property type="match status" value="1"/>
</dbReference>
<evidence type="ECO:0000313" key="3">
    <source>
        <dbReference type="EMBL" id="TQV73651.1"/>
    </source>
</evidence>
<dbReference type="NCBIfam" id="TIGR01963">
    <property type="entry name" value="PHB_DH"/>
    <property type="match status" value="1"/>
</dbReference>
<dbReference type="AlphaFoldDB" id="A0A545T8W2"/>
<dbReference type="PANTHER" id="PTHR42879:SF2">
    <property type="entry name" value="3-OXOACYL-[ACYL-CARRIER-PROTEIN] REDUCTASE FABG"/>
    <property type="match status" value="1"/>
</dbReference>
<dbReference type="GO" id="GO:0003858">
    <property type="term" value="F:3-hydroxybutyrate dehydrogenase activity"/>
    <property type="evidence" value="ECO:0007669"/>
    <property type="project" value="UniProtKB-EC"/>
</dbReference>
<evidence type="ECO:0000313" key="4">
    <source>
        <dbReference type="Proteomes" id="UP000317839"/>
    </source>
</evidence>
<dbReference type="Gene3D" id="3.40.50.720">
    <property type="entry name" value="NAD(P)-binding Rossmann-like Domain"/>
    <property type="match status" value="1"/>
</dbReference>
<dbReference type="InterPro" id="IPR002347">
    <property type="entry name" value="SDR_fam"/>
</dbReference>